<organism evidence="6">
    <name type="scientific">uncultured marine bacterium HF10_49E08</name>
    <dbReference type="NCBI Taxonomy" id="415447"/>
    <lineage>
        <taxon>Bacteria</taxon>
        <taxon>environmental samples</taxon>
    </lineage>
</organism>
<keyword evidence="3" id="KW-0378">Hydrolase</keyword>
<reference evidence="6" key="1">
    <citation type="journal article" date="2007" name="Environ. Microbiol.">
        <title>Proteorhodopsin photosystem gene clusters exhibit co-evolutionary trends and shared ancestry among diverse marine microbial phyla.</title>
        <authorList>
            <person name="McCarren J."/>
            <person name="Delong E.F."/>
        </authorList>
    </citation>
    <scope>NUCLEOTIDE SEQUENCE</scope>
</reference>
<dbReference type="PANTHER" id="PTHR42693:SF53">
    <property type="entry name" value="ENDO-4-O-SULFATASE"/>
    <property type="match status" value="1"/>
</dbReference>
<sequence>MKITSTLFLLSIGLTVFGKPNVLIIMTDDQGYPEVSAHGNPVLQTPNLDRLHGQSLRLSDYHVAPMCTPTRGQLLTGLDAARNGAVNVSSGRALLRPEVSTIANYYEEAGYSTGVFGKWHLGANYPFRPQDRGFQESVWYPSSSIPSVPAYWGNDYFDDVYIHNGKEKRFEGYCADVFFNEAMRFMSESAKSKKPFMCYLATNTPHGPFWPKEEDRKEIAEVLAQSKFDNLDNNLKKRLALYLGMIRNIDWNMGNLLKFLKEENLAEDTILIFKTDNGSLLGPQYFNAGMRGKKTEIWEGGHRVPCFIRWPNGGFGKARDIGGLTQVQDILPTVLDLCGIKPRKNTKFDGISLASVLRGKKKVSEDRTIIINYSRMPGFSNYPSPHSQTQMRADQAAVLWKRWRLLEDRELYDLASDPLQQKNVIDQHPEVVAKMRQQLYSWWDGVKHLANEEQRIIVGSKYENPSKLSATEWLDVFVDQQGQIRRGVLKNGYWLIDVARAGEYEIELRRWPKEAGGTVSGTLPDGSGTALPINQAMLFMSGHNHLRIAEKKAYQFEGLSKRVNPNDKGVIFTMNLKKGPTTLHTWFKGKNELMFSAYYVYITRKGDA</sequence>
<protein>
    <submittedName>
        <fullName evidence="6">Arylsulfatase</fullName>
    </submittedName>
</protein>
<dbReference type="GO" id="GO:0004065">
    <property type="term" value="F:arylsulfatase activity"/>
    <property type="evidence" value="ECO:0007669"/>
    <property type="project" value="TreeGrafter"/>
</dbReference>
<dbReference type="InterPro" id="IPR050738">
    <property type="entry name" value="Sulfatase"/>
</dbReference>
<dbReference type="Gene3D" id="3.40.720.10">
    <property type="entry name" value="Alkaline Phosphatase, subunit A"/>
    <property type="match status" value="1"/>
</dbReference>
<gene>
    <name evidence="6" type="ORF">ALOHA_HF1049E08.0010</name>
</gene>
<comment type="similarity">
    <text evidence="1">Belongs to the sulfatase family.</text>
</comment>
<evidence type="ECO:0000256" key="3">
    <source>
        <dbReference type="ARBA" id="ARBA00022801"/>
    </source>
</evidence>
<keyword evidence="4" id="KW-0106">Calcium</keyword>
<dbReference type="InterPro" id="IPR000917">
    <property type="entry name" value="Sulfatase_N"/>
</dbReference>
<dbReference type="AlphaFoldDB" id="A4GIB1"/>
<evidence type="ECO:0000313" key="6">
    <source>
        <dbReference type="EMBL" id="ABL97822.1"/>
    </source>
</evidence>
<dbReference type="InterPro" id="IPR024607">
    <property type="entry name" value="Sulfatase_CS"/>
</dbReference>
<dbReference type="Pfam" id="PF00884">
    <property type="entry name" value="Sulfatase"/>
    <property type="match status" value="1"/>
</dbReference>
<dbReference type="SUPFAM" id="SSF53649">
    <property type="entry name" value="Alkaline phosphatase-like"/>
    <property type="match status" value="1"/>
</dbReference>
<dbReference type="InterPro" id="IPR017850">
    <property type="entry name" value="Alkaline_phosphatase_core_sf"/>
</dbReference>
<dbReference type="EMBL" id="EF089402">
    <property type="protein sequence ID" value="ABL97822.1"/>
    <property type="molecule type" value="Genomic_DNA"/>
</dbReference>
<proteinExistence type="inferred from homology"/>
<feature type="domain" description="Sulfatase N-terminal" evidence="5">
    <location>
        <begin position="20"/>
        <end position="340"/>
    </location>
</feature>
<name>A4GIB1_9BACT</name>
<dbReference type="PANTHER" id="PTHR42693">
    <property type="entry name" value="ARYLSULFATASE FAMILY MEMBER"/>
    <property type="match status" value="1"/>
</dbReference>
<accession>A4GIB1</accession>
<keyword evidence="2" id="KW-0479">Metal-binding</keyword>
<evidence type="ECO:0000256" key="1">
    <source>
        <dbReference type="ARBA" id="ARBA00008779"/>
    </source>
</evidence>
<dbReference type="GO" id="GO:0046872">
    <property type="term" value="F:metal ion binding"/>
    <property type="evidence" value="ECO:0007669"/>
    <property type="project" value="UniProtKB-KW"/>
</dbReference>
<dbReference type="CDD" id="cd16146">
    <property type="entry name" value="ARS_like"/>
    <property type="match status" value="1"/>
</dbReference>
<evidence type="ECO:0000256" key="2">
    <source>
        <dbReference type="ARBA" id="ARBA00022723"/>
    </source>
</evidence>
<evidence type="ECO:0000259" key="5">
    <source>
        <dbReference type="Pfam" id="PF00884"/>
    </source>
</evidence>
<evidence type="ECO:0000256" key="4">
    <source>
        <dbReference type="ARBA" id="ARBA00022837"/>
    </source>
</evidence>
<dbReference type="PROSITE" id="PS00523">
    <property type="entry name" value="SULFATASE_1"/>
    <property type="match status" value="1"/>
</dbReference>
<dbReference type="Gene3D" id="3.30.1120.10">
    <property type="match status" value="1"/>
</dbReference>